<evidence type="ECO:0000313" key="1">
    <source>
        <dbReference type="EMBL" id="PUZ28092.1"/>
    </source>
</evidence>
<dbReference type="RefSeq" id="WP_108684733.1">
    <property type="nucleotide sequence ID" value="NZ_QCYK01000001.1"/>
</dbReference>
<reference evidence="1 2" key="1">
    <citation type="submission" date="2018-04" db="EMBL/GenBank/DDBJ databases">
        <title>Chitinophaga fuyangensis sp. nov., isolated from soil in a chemical factory.</title>
        <authorList>
            <person name="Chen K."/>
        </authorList>
    </citation>
    <scope>NUCLEOTIDE SEQUENCE [LARGE SCALE GENOMIC DNA]</scope>
    <source>
        <strain evidence="1 2">LY-1</strain>
    </source>
</reference>
<sequence length="89" mass="10447">MTTKDQQIKNYINQLSAEKINYQYKTYTIKDKPKQVWLITRGPKVSAIGTVDHIKIKEVPYTKLIEIYDMRLSEEIGTDELTDLLKDLK</sequence>
<dbReference type="Proteomes" id="UP000244450">
    <property type="component" value="Unassembled WGS sequence"/>
</dbReference>
<dbReference type="AlphaFoldDB" id="A0A2T7BKA1"/>
<evidence type="ECO:0000313" key="2">
    <source>
        <dbReference type="Proteomes" id="UP000244450"/>
    </source>
</evidence>
<gene>
    <name evidence="1" type="ORF">DCC81_01005</name>
</gene>
<proteinExistence type="predicted"/>
<organism evidence="1 2">
    <name type="scientific">Chitinophaga parva</name>
    <dbReference type="NCBI Taxonomy" id="2169414"/>
    <lineage>
        <taxon>Bacteria</taxon>
        <taxon>Pseudomonadati</taxon>
        <taxon>Bacteroidota</taxon>
        <taxon>Chitinophagia</taxon>
        <taxon>Chitinophagales</taxon>
        <taxon>Chitinophagaceae</taxon>
        <taxon>Chitinophaga</taxon>
    </lineage>
</organism>
<comment type="caution">
    <text evidence="1">The sequence shown here is derived from an EMBL/GenBank/DDBJ whole genome shotgun (WGS) entry which is preliminary data.</text>
</comment>
<name>A0A2T7BKA1_9BACT</name>
<accession>A0A2T7BKA1</accession>
<protein>
    <submittedName>
        <fullName evidence="1">Uncharacterized protein</fullName>
    </submittedName>
</protein>
<keyword evidence="2" id="KW-1185">Reference proteome</keyword>
<dbReference type="EMBL" id="QCYK01000001">
    <property type="protein sequence ID" value="PUZ28092.1"/>
    <property type="molecule type" value="Genomic_DNA"/>
</dbReference>